<name>D4LRT5_9FIRM</name>
<dbReference type="HOGENOM" id="CLU_3372400_0_0_9"/>
<accession>D4LRT5</accession>
<reference evidence="1 2" key="1">
    <citation type="submission" date="2010-03" db="EMBL/GenBank/DDBJ databases">
        <title>The genome sequence of Ruminococcus obeum A2-162.</title>
        <authorList>
            <consortium name="metaHIT consortium -- http://www.metahit.eu/"/>
            <person name="Pajon A."/>
            <person name="Turner K."/>
            <person name="Parkhill J."/>
            <person name="Duncan S."/>
            <person name="Flint H."/>
        </authorList>
    </citation>
    <scope>NUCLEOTIDE SEQUENCE [LARGE SCALE GENOMIC DNA]</scope>
    <source>
        <strain evidence="1 2">A2-162</strain>
    </source>
</reference>
<dbReference type="Proteomes" id="UP000008955">
    <property type="component" value="Chromosome"/>
</dbReference>
<sequence length="34" mass="3797">MICEDSVEVDTLEKAKTIPSICFPGGMERQKEVL</sequence>
<evidence type="ECO:0000313" key="1">
    <source>
        <dbReference type="EMBL" id="CBL23493.1"/>
    </source>
</evidence>
<evidence type="ECO:0000313" key="2">
    <source>
        <dbReference type="Proteomes" id="UP000008955"/>
    </source>
</evidence>
<gene>
    <name evidence="1" type="ORF">CK5_21290</name>
</gene>
<proteinExistence type="predicted"/>
<dbReference type="AlphaFoldDB" id="D4LRT5"/>
<organism evidence="1 2">
    <name type="scientific">Blautia obeum A2-162</name>
    <dbReference type="NCBI Taxonomy" id="657314"/>
    <lineage>
        <taxon>Bacteria</taxon>
        <taxon>Bacillati</taxon>
        <taxon>Bacillota</taxon>
        <taxon>Clostridia</taxon>
        <taxon>Lachnospirales</taxon>
        <taxon>Lachnospiraceae</taxon>
        <taxon>Blautia</taxon>
    </lineage>
</organism>
<dbReference type="EMBL" id="FP929054">
    <property type="protein sequence ID" value="CBL23493.1"/>
    <property type="molecule type" value="Genomic_DNA"/>
</dbReference>
<reference evidence="1 2" key="2">
    <citation type="submission" date="2010-03" db="EMBL/GenBank/DDBJ databases">
        <authorList>
            <person name="Pajon A."/>
        </authorList>
    </citation>
    <scope>NUCLEOTIDE SEQUENCE [LARGE SCALE GENOMIC DNA]</scope>
    <source>
        <strain evidence="1 2">A2-162</strain>
    </source>
</reference>
<dbReference type="KEGG" id="rob:CK5_21290"/>
<keyword evidence="2" id="KW-1185">Reference proteome</keyword>
<protein>
    <submittedName>
        <fullName evidence="1">Uncharacterized protein</fullName>
    </submittedName>
</protein>